<proteinExistence type="predicted"/>
<dbReference type="SUPFAM" id="SSF56219">
    <property type="entry name" value="DNase I-like"/>
    <property type="match status" value="1"/>
</dbReference>
<gene>
    <name evidence="1" type="ORF">Sangu_2648800</name>
</gene>
<reference evidence="1" key="2">
    <citation type="journal article" date="2024" name="Plant">
        <title>Genomic evolution and insights into agronomic trait innovations of Sesamum species.</title>
        <authorList>
            <person name="Miao H."/>
            <person name="Wang L."/>
            <person name="Qu L."/>
            <person name="Liu H."/>
            <person name="Sun Y."/>
            <person name="Le M."/>
            <person name="Wang Q."/>
            <person name="Wei S."/>
            <person name="Zheng Y."/>
            <person name="Lin W."/>
            <person name="Duan Y."/>
            <person name="Cao H."/>
            <person name="Xiong S."/>
            <person name="Wang X."/>
            <person name="Wei L."/>
            <person name="Li C."/>
            <person name="Ma Q."/>
            <person name="Ju M."/>
            <person name="Zhao R."/>
            <person name="Li G."/>
            <person name="Mu C."/>
            <person name="Tian Q."/>
            <person name="Mei H."/>
            <person name="Zhang T."/>
            <person name="Gao T."/>
            <person name="Zhang H."/>
        </authorList>
    </citation>
    <scope>NUCLEOTIDE SEQUENCE</scope>
    <source>
        <strain evidence="1">G01</strain>
    </source>
</reference>
<protein>
    <submittedName>
        <fullName evidence="1">Uncharacterized protein</fullName>
    </submittedName>
</protein>
<organism evidence="1">
    <name type="scientific">Sesamum angustifolium</name>
    <dbReference type="NCBI Taxonomy" id="2727405"/>
    <lineage>
        <taxon>Eukaryota</taxon>
        <taxon>Viridiplantae</taxon>
        <taxon>Streptophyta</taxon>
        <taxon>Embryophyta</taxon>
        <taxon>Tracheophyta</taxon>
        <taxon>Spermatophyta</taxon>
        <taxon>Magnoliopsida</taxon>
        <taxon>eudicotyledons</taxon>
        <taxon>Gunneridae</taxon>
        <taxon>Pentapetalae</taxon>
        <taxon>asterids</taxon>
        <taxon>lamiids</taxon>
        <taxon>Lamiales</taxon>
        <taxon>Pedaliaceae</taxon>
        <taxon>Sesamum</taxon>
    </lineage>
</organism>
<dbReference type="AlphaFoldDB" id="A0AAW2J2G4"/>
<dbReference type="EMBL" id="JACGWK010001436">
    <property type="protein sequence ID" value="KAL0288636.1"/>
    <property type="molecule type" value="Genomic_DNA"/>
</dbReference>
<name>A0AAW2J2G4_9LAMI</name>
<sequence>MSEVCVTSSDIRLAMQKFHSCIVNSGLITLPMQGWTFTSHNHTDNDRSLWKRLDRMLVNDVWLSQWPNCYYLTLTLGTSGHSPLVTCGESSIQNGSIFIFENYLAASPDFIPAVQNVWRHHIVGTTMYAVTRNMKALEPVFRAQRRNKGDLAPYQTGITHIASKSKYYG</sequence>
<accession>A0AAW2J2G4</accession>
<dbReference type="InterPro" id="IPR036691">
    <property type="entry name" value="Endo/exonu/phosph_ase_sf"/>
</dbReference>
<evidence type="ECO:0000313" key="1">
    <source>
        <dbReference type="EMBL" id="KAL0288636.1"/>
    </source>
</evidence>
<dbReference type="PANTHER" id="PTHR33710">
    <property type="entry name" value="BNAC02G09200D PROTEIN"/>
    <property type="match status" value="1"/>
</dbReference>
<reference evidence="1" key="1">
    <citation type="submission" date="2020-06" db="EMBL/GenBank/DDBJ databases">
        <authorList>
            <person name="Li T."/>
            <person name="Hu X."/>
            <person name="Zhang T."/>
            <person name="Song X."/>
            <person name="Zhang H."/>
            <person name="Dai N."/>
            <person name="Sheng W."/>
            <person name="Hou X."/>
            <person name="Wei L."/>
        </authorList>
    </citation>
    <scope>NUCLEOTIDE SEQUENCE</scope>
    <source>
        <strain evidence="1">G01</strain>
        <tissue evidence="1">Leaf</tissue>
    </source>
</reference>
<comment type="caution">
    <text evidence="1">The sequence shown here is derived from an EMBL/GenBank/DDBJ whole genome shotgun (WGS) entry which is preliminary data.</text>
</comment>
<dbReference type="PANTHER" id="PTHR33710:SF64">
    <property type="entry name" value="ENDONUCLEASE_EXONUCLEASE_PHOSPHATASE DOMAIN-CONTAINING PROTEIN"/>
    <property type="match status" value="1"/>
</dbReference>